<dbReference type="InterPro" id="IPR036388">
    <property type="entry name" value="WH-like_DNA-bd_sf"/>
</dbReference>
<feature type="transmembrane region" description="Helical" evidence="2">
    <location>
        <begin position="304"/>
        <end position="323"/>
    </location>
</feature>
<evidence type="ECO:0000259" key="3">
    <source>
        <dbReference type="Pfam" id="PF24034"/>
    </source>
</evidence>
<gene>
    <name evidence="5" type="ORF">C483_02096</name>
</gene>
<feature type="compositionally biased region" description="Low complexity" evidence="1">
    <location>
        <begin position="68"/>
        <end position="85"/>
    </location>
</feature>
<dbReference type="Pfam" id="PF24036">
    <property type="entry name" value="DUF7345"/>
    <property type="match status" value="1"/>
</dbReference>
<dbReference type="InterPro" id="IPR055769">
    <property type="entry name" value="DUF7345"/>
</dbReference>
<comment type="caution">
    <text evidence="5">The sequence shown here is derived from an EMBL/GenBank/DDBJ whole genome shotgun (WGS) entry which is preliminary data.</text>
</comment>
<feature type="compositionally biased region" description="Polar residues" evidence="1">
    <location>
        <begin position="378"/>
        <end position="396"/>
    </location>
</feature>
<keyword evidence="6" id="KW-1185">Reference proteome</keyword>
<accession>M0AB75</accession>
<dbReference type="OrthoDB" id="27885at2157"/>
<dbReference type="InterPro" id="IPR036390">
    <property type="entry name" value="WH_DNA-bd_sf"/>
</dbReference>
<evidence type="ECO:0000256" key="2">
    <source>
        <dbReference type="SAM" id="Phobius"/>
    </source>
</evidence>
<keyword evidence="2" id="KW-0472">Membrane</keyword>
<evidence type="ECO:0000313" key="6">
    <source>
        <dbReference type="Proteomes" id="UP000011519"/>
    </source>
</evidence>
<organism evidence="5 6">
    <name type="scientific">Natrialba hulunbeirensis JCM 10989</name>
    <dbReference type="NCBI Taxonomy" id="1227493"/>
    <lineage>
        <taxon>Archaea</taxon>
        <taxon>Methanobacteriati</taxon>
        <taxon>Methanobacteriota</taxon>
        <taxon>Stenosarchaea group</taxon>
        <taxon>Halobacteria</taxon>
        <taxon>Halobacteriales</taxon>
        <taxon>Natrialbaceae</taxon>
        <taxon>Natrialba</taxon>
    </lineage>
</organism>
<feature type="domain" description="DUF7345" evidence="4">
    <location>
        <begin position="106"/>
        <end position="239"/>
    </location>
</feature>
<feature type="region of interest" description="Disordered" evidence="1">
    <location>
        <begin position="38"/>
        <end position="86"/>
    </location>
</feature>
<feature type="compositionally biased region" description="Polar residues" evidence="1">
    <location>
        <begin position="49"/>
        <end position="67"/>
    </location>
</feature>
<evidence type="ECO:0000259" key="4">
    <source>
        <dbReference type="Pfam" id="PF24036"/>
    </source>
</evidence>
<dbReference type="PATRIC" id="fig|1227493.4.peg.402"/>
<dbReference type="Proteomes" id="UP000011519">
    <property type="component" value="Unassembled WGS sequence"/>
</dbReference>
<dbReference type="Gene3D" id="1.10.10.10">
    <property type="entry name" value="Winged helix-like DNA-binding domain superfamily/Winged helix DNA-binding domain"/>
    <property type="match status" value="1"/>
</dbReference>
<dbReference type="AlphaFoldDB" id="M0AB75"/>
<feature type="region of interest" description="Disordered" evidence="1">
    <location>
        <begin position="334"/>
        <end position="420"/>
    </location>
</feature>
<evidence type="ECO:0000313" key="5">
    <source>
        <dbReference type="EMBL" id="ELY95117.1"/>
    </source>
</evidence>
<keyword evidence="2" id="KW-1133">Transmembrane helix</keyword>
<sequence>MHRPVSVGLVAIGVFLVALGIGATVVLGASAGVSGDTGTTADIQPGEMASQSLSPQSQTEYSVSNTDTQYPVQQTTQQSVSPTQQGYATQQEYVPDSREFDSRTFEITVHENGSATWTFRYEQRLDATGNETDPNTPENFEAFAEEFEAEETEFYQRFVEQAHSLTDSGSEITDREMEASDFDRRATVEGQINPMGVVEMSFTWHEFAVSENGTLVIGDVFQSVYLSSDQSIDIQPGDGLVFEHAEPDPEYVGPSLSEADIVQWEGEREFLAGHPRVVFEYEDGDSGGVFDTSVPSLFGEQSTGTGLAALAVVLVAVAGLALAGRWYRTQRRTGASAGVGMGADTDTGNPDTNQEPSRTFAIPGFGGGTESEADADSGPQSNADSVSPGTNNSTPTEAGEPTNAGSSGPTPEPLSEGALLTDEDRVVELIRENGGRMKQVNIVDETGWSKSKVSMLLSEMEDEGTISKLRVGRENIISLEGFEPEATKSPFDEQ</sequence>
<dbReference type="STRING" id="1227493.C483_02096"/>
<proteinExistence type="predicted"/>
<dbReference type="RefSeq" id="WP_006651678.1">
    <property type="nucleotide sequence ID" value="NZ_AOIM01000009.1"/>
</dbReference>
<dbReference type="Pfam" id="PF24034">
    <property type="entry name" value="DUF7343"/>
    <property type="match status" value="1"/>
</dbReference>
<name>M0AB75_9EURY</name>
<dbReference type="SUPFAM" id="SSF46785">
    <property type="entry name" value="Winged helix' DNA-binding domain"/>
    <property type="match status" value="1"/>
</dbReference>
<feature type="compositionally biased region" description="Polar residues" evidence="1">
    <location>
        <begin position="346"/>
        <end position="357"/>
    </location>
</feature>
<keyword evidence="2" id="KW-0812">Transmembrane</keyword>
<feature type="domain" description="DUF7343" evidence="3">
    <location>
        <begin position="419"/>
        <end position="479"/>
    </location>
</feature>
<evidence type="ECO:0008006" key="7">
    <source>
        <dbReference type="Google" id="ProtNLM"/>
    </source>
</evidence>
<dbReference type="EMBL" id="AOIM01000009">
    <property type="protein sequence ID" value="ELY95117.1"/>
    <property type="molecule type" value="Genomic_DNA"/>
</dbReference>
<dbReference type="InterPro" id="IPR055767">
    <property type="entry name" value="DUF7343"/>
</dbReference>
<evidence type="ECO:0000256" key="1">
    <source>
        <dbReference type="SAM" id="MobiDB-lite"/>
    </source>
</evidence>
<reference evidence="5 6" key="1">
    <citation type="journal article" date="2014" name="PLoS Genet.">
        <title>Phylogenetically driven sequencing of extremely halophilic archaea reveals strategies for static and dynamic osmo-response.</title>
        <authorList>
            <person name="Becker E.A."/>
            <person name="Seitzer P.M."/>
            <person name="Tritt A."/>
            <person name="Larsen D."/>
            <person name="Krusor M."/>
            <person name="Yao A.I."/>
            <person name="Wu D."/>
            <person name="Madern D."/>
            <person name="Eisen J.A."/>
            <person name="Darling A.E."/>
            <person name="Facciotti M.T."/>
        </authorList>
    </citation>
    <scope>NUCLEOTIDE SEQUENCE [LARGE SCALE GENOMIC DNA]</scope>
    <source>
        <strain evidence="5 6">JCM 10989</strain>
    </source>
</reference>
<protein>
    <recommendedName>
        <fullName evidence="7">HTH iclR-type domain-containing protein</fullName>
    </recommendedName>
</protein>